<dbReference type="Gene3D" id="3.10.20.310">
    <property type="entry name" value="membrane protein fhac"/>
    <property type="match status" value="1"/>
</dbReference>
<dbReference type="InterPro" id="IPR000184">
    <property type="entry name" value="Bac_surfAg_D15"/>
</dbReference>
<keyword evidence="4" id="KW-0732">Signal</keyword>
<keyword evidence="2" id="KW-1134">Transmembrane beta strand</keyword>
<gene>
    <name evidence="7" type="ORF">RM543_04195</name>
</gene>
<evidence type="ECO:0000256" key="3">
    <source>
        <dbReference type="ARBA" id="ARBA00023136"/>
    </source>
</evidence>
<evidence type="ECO:0000259" key="5">
    <source>
        <dbReference type="Pfam" id="PF01103"/>
    </source>
</evidence>
<feature type="domain" description="POTRA" evidence="6">
    <location>
        <begin position="203"/>
        <end position="274"/>
    </location>
</feature>
<dbReference type="InterPro" id="IPR039910">
    <property type="entry name" value="D15-like"/>
</dbReference>
<keyword evidence="2" id="KW-0812">Transmembrane</keyword>
<dbReference type="Proteomes" id="UP001265259">
    <property type="component" value="Unassembled WGS sequence"/>
</dbReference>
<organism evidence="7 8">
    <name type="scientific">Tropicimonas omnivorans</name>
    <dbReference type="NCBI Taxonomy" id="3075590"/>
    <lineage>
        <taxon>Bacteria</taxon>
        <taxon>Pseudomonadati</taxon>
        <taxon>Pseudomonadota</taxon>
        <taxon>Alphaproteobacteria</taxon>
        <taxon>Rhodobacterales</taxon>
        <taxon>Roseobacteraceae</taxon>
        <taxon>Tropicimonas</taxon>
    </lineage>
</organism>
<dbReference type="InterPro" id="IPR010827">
    <property type="entry name" value="BamA/TamA_POTRA"/>
</dbReference>
<evidence type="ECO:0000256" key="4">
    <source>
        <dbReference type="SAM" id="SignalP"/>
    </source>
</evidence>
<keyword evidence="8" id="KW-1185">Reference proteome</keyword>
<evidence type="ECO:0000313" key="8">
    <source>
        <dbReference type="Proteomes" id="UP001265259"/>
    </source>
</evidence>
<dbReference type="EMBL" id="JAVRHL010000001">
    <property type="protein sequence ID" value="MDT0681876.1"/>
    <property type="molecule type" value="Genomic_DNA"/>
</dbReference>
<dbReference type="PANTHER" id="PTHR12815">
    <property type="entry name" value="SORTING AND ASSEMBLY MACHINERY SAMM50 PROTEIN FAMILY MEMBER"/>
    <property type="match status" value="1"/>
</dbReference>
<name>A0ABU3DDS9_9RHOB</name>
<comment type="caution">
    <text evidence="7">The sequence shown here is derived from an EMBL/GenBank/DDBJ whole genome shotgun (WGS) entry which is preliminary data.</text>
</comment>
<feature type="chain" id="PRO_5045331884" evidence="4">
    <location>
        <begin position="27"/>
        <end position="604"/>
    </location>
</feature>
<feature type="signal peptide" evidence="4">
    <location>
        <begin position="1"/>
        <end position="26"/>
    </location>
</feature>
<evidence type="ECO:0000256" key="1">
    <source>
        <dbReference type="ARBA" id="ARBA00004370"/>
    </source>
</evidence>
<dbReference type="RefSeq" id="WP_311689631.1">
    <property type="nucleotide sequence ID" value="NZ_JAVRHL010000001.1"/>
</dbReference>
<evidence type="ECO:0000256" key="2">
    <source>
        <dbReference type="ARBA" id="ARBA00022452"/>
    </source>
</evidence>
<dbReference type="PANTHER" id="PTHR12815:SF42">
    <property type="entry name" value="BACTERIAL SURFACE ANTIGEN (D15) DOMAIN-CONTAINING PROTEIN"/>
    <property type="match status" value="1"/>
</dbReference>
<protein>
    <submittedName>
        <fullName evidence="7">Autotransporter assembly complex family protein</fullName>
    </submittedName>
</protein>
<dbReference type="Gene3D" id="2.40.160.50">
    <property type="entry name" value="membrane protein fhac: a member of the omp85/tpsb transporter family"/>
    <property type="match status" value="1"/>
</dbReference>
<evidence type="ECO:0000313" key="7">
    <source>
        <dbReference type="EMBL" id="MDT0681876.1"/>
    </source>
</evidence>
<reference evidence="7 8" key="1">
    <citation type="submission" date="2023-09" db="EMBL/GenBank/DDBJ databases">
        <authorList>
            <person name="Rey-Velasco X."/>
        </authorList>
    </citation>
    <scope>NUCLEOTIDE SEQUENCE [LARGE SCALE GENOMIC DNA]</scope>
    <source>
        <strain evidence="7 8">F158</strain>
    </source>
</reference>
<dbReference type="Pfam" id="PF07244">
    <property type="entry name" value="POTRA"/>
    <property type="match status" value="1"/>
</dbReference>
<accession>A0ABU3DDS9</accession>
<feature type="domain" description="Bacterial surface antigen (D15)" evidence="5">
    <location>
        <begin position="302"/>
        <end position="604"/>
    </location>
</feature>
<sequence>MTRTPAFLRPVALAAALAAGAGPAFTQNLDLVVGSSDEDLKSALNAASVLRAAFQDEERGPAELVAAAKAEYARLLTALYSEGYYSGVINVFVDGREAADLSPLSAPSGIGRIVVNVQPGPQFVFSETRVDPLSPETDLPEEFAVGEPAAASIIGDAANAGIDGWRNLGFARADIASENITANHAANTLSARIGISTGPRLRFGRPIITGNERVRTERIRTIAGIPEGEIYDPEELEQATRRLRRTEAFRSITVSDAETLAADGSLPIDIAVVEEKRRRLGVGLEYSSVEGLTFTTFWLHRNLLGGAERLRFDFDVTNIGATEEDNGIDYALTGFFRRPATFTPDTNLLINGAIESEDEPGYKSDSLTFGIGLERIFSERLTGTVGVSVRAGQVEDAFGEREFSLVSLPVSLTYNTRDTDLDATEGVYIKADVSPFVGISEIDSGALTEVDARAYYGFGAQDRVVLAGRAQLGSLTGPDLDSAPPDYLFFAGGGGSVRGHPFQTLGTDEIDDTVIGGRSYLALSAEVRTKVTDKIGIVGFYDTGYVGEEEFPDGSGETISGAGLGLRYATGIGPIRVDVATPVGDTPDEDAPSVQFYIGIGQAF</sequence>
<comment type="subcellular location">
    <subcellularLocation>
        <location evidence="1">Membrane</location>
    </subcellularLocation>
</comment>
<keyword evidence="3" id="KW-0472">Membrane</keyword>
<evidence type="ECO:0000259" key="6">
    <source>
        <dbReference type="Pfam" id="PF07244"/>
    </source>
</evidence>
<dbReference type="Pfam" id="PF01103">
    <property type="entry name" value="Omp85"/>
    <property type="match status" value="1"/>
</dbReference>
<proteinExistence type="predicted"/>